<dbReference type="EC" id="2.4.1.278" evidence="2"/>
<feature type="domain" description="Erythromycin biosynthesis protein CIII-like C-terminal" evidence="1">
    <location>
        <begin position="291"/>
        <end position="403"/>
    </location>
</feature>
<dbReference type="GO" id="GO:0016758">
    <property type="term" value="F:hexosyltransferase activity"/>
    <property type="evidence" value="ECO:0007669"/>
    <property type="project" value="UniProtKB-ARBA"/>
</dbReference>
<evidence type="ECO:0000259" key="1">
    <source>
        <dbReference type="Pfam" id="PF06722"/>
    </source>
</evidence>
<keyword evidence="2" id="KW-0328">Glycosyltransferase</keyword>
<dbReference type="AlphaFoldDB" id="A0A5C5VV08"/>
<keyword evidence="2" id="KW-0808">Transferase</keyword>
<dbReference type="CDD" id="cd03784">
    <property type="entry name" value="GT1_Gtf-like"/>
    <property type="match status" value="1"/>
</dbReference>
<proteinExistence type="predicted"/>
<keyword evidence="3" id="KW-1185">Reference proteome</keyword>
<dbReference type="GO" id="GO:0008194">
    <property type="term" value="F:UDP-glycosyltransferase activity"/>
    <property type="evidence" value="ECO:0007669"/>
    <property type="project" value="InterPro"/>
</dbReference>
<dbReference type="OrthoDB" id="9805366at2"/>
<dbReference type="PANTHER" id="PTHR48050">
    <property type="entry name" value="STEROL 3-BETA-GLUCOSYLTRANSFERASE"/>
    <property type="match status" value="1"/>
</dbReference>
<dbReference type="InterPro" id="IPR002213">
    <property type="entry name" value="UDP_glucos_trans"/>
</dbReference>
<comment type="caution">
    <text evidence="2">The sequence shown here is derived from an EMBL/GenBank/DDBJ whole genome shotgun (WGS) entry which is preliminary data.</text>
</comment>
<dbReference type="Proteomes" id="UP000318995">
    <property type="component" value="Unassembled WGS sequence"/>
</dbReference>
<dbReference type="InterPro" id="IPR010610">
    <property type="entry name" value="EryCIII-like_C"/>
</dbReference>
<dbReference type="GO" id="GO:0017000">
    <property type="term" value="P:antibiotic biosynthetic process"/>
    <property type="evidence" value="ECO:0007669"/>
    <property type="project" value="UniProtKB-ARBA"/>
</dbReference>
<dbReference type="Pfam" id="PF06722">
    <property type="entry name" value="EryCIII-like_C"/>
    <property type="match status" value="1"/>
</dbReference>
<organism evidence="2 3">
    <name type="scientific">Botrimarina hoheduenensis</name>
    <dbReference type="NCBI Taxonomy" id="2528000"/>
    <lineage>
        <taxon>Bacteria</taxon>
        <taxon>Pseudomonadati</taxon>
        <taxon>Planctomycetota</taxon>
        <taxon>Planctomycetia</taxon>
        <taxon>Pirellulales</taxon>
        <taxon>Lacipirellulaceae</taxon>
        <taxon>Botrimarina</taxon>
    </lineage>
</organism>
<dbReference type="EMBL" id="SJPH01000007">
    <property type="protein sequence ID" value="TWT42476.1"/>
    <property type="molecule type" value="Genomic_DNA"/>
</dbReference>
<dbReference type="SUPFAM" id="SSF53756">
    <property type="entry name" value="UDP-Glycosyltransferase/glycogen phosphorylase"/>
    <property type="match status" value="1"/>
</dbReference>
<accession>A0A5C5VV08</accession>
<protein>
    <submittedName>
        <fullName evidence="2">MurG-like transferase</fullName>
        <ecNumber evidence="2">2.4.1.278</ecNumber>
    </submittedName>
</protein>
<reference evidence="2 3" key="1">
    <citation type="submission" date="2019-02" db="EMBL/GenBank/DDBJ databases">
        <title>Deep-cultivation of Planctomycetes and their phenomic and genomic characterization uncovers novel biology.</title>
        <authorList>
            <person name="Wiegand S."/>
            <person name="Jogler M."/>
            <person name="Boedeker C."/>
            <person name="Pinto D."/>
            <person name="Vollmers J."/>
            <person name="Rivas-Marin E."/>
            <person name="Kohn T."/>
            <person name="Peeters S.H."/>
            <person name="Heuer A."/>
            <person name="Rast P."/>
            <person name="Oberbeckmann S."/>
            <person name="Bunk B."/>
            <person name="Jeske O."/>
            <person name="Meyerdierks A."/>
            <person name="Storesund J.E."/>
            <person name="Kallscheuer N."/>
            <person name="Luecker S."/>
            <person name="Lage O.M."/>
            <person name="Pohl T."/>
            <person name="Merkel B.J."/>
            <person name="Hornburger P."/>
            <person name="Mueller R.-W."/>
            <person name="Bruemmer F."/>
            <person name="Labrenz M."/>
            <person name="Spormann A.M."/>
            <person name="Op Den Camp H."/>
            <person name="Overmann J."/>
            <person name="Amann R."/>
            <person name="Jetten M.S.M."/>
            <person name="Mascher T."/>
            <person name="Medema M.H."/>
            <person name="Devos D.P."/>
            <person name="Kaster A.-K."/>
            <person name="Ovreas L."/>
            <person name="Rohde M."/>
            <person name="Galperin M.Y."/>
            <person name="Jogler C."/>
        </authorList>
    </citation>
    <scope>NUCLEOTIDE SEQUENCE [LARGE SCALE GENOMIC DNA]</scope>
    <source>
        <strain evidence="2 3">Pla111</strain>
    </source>
</reference>
<dbReference type="PANTHER" id="PTHR48050:SF13">
    <property type="entry name" value="STEROL 3-BETA-GLUCOSYLTRANSFERASE UGT80A2"/>
    <property type="match status" value="1"/>
</dbReference>
<dbReference type="RefSeq" id="WP_146575000.1">
    <property type="nucleotide sequence ID" value="NZ_SJPH01000007.1"/>
</dbReference>
<sequence length="414" mass="45479">MHCLLTALGSYGDVHPMIGLGVALARRRYRVEVVSNPHFEPLIRGAGLGFLAVSSAEAYDTLTQRRDLWKPLSGMRVVFQYGVIDLLQELYEVVASAYRPGETVIAAHGLDLASRVAAESLGAPVASIVYAPMALWSDRSPPRMPFGFTRPAWLARQQFRLVERMLRSHPVQRALDSLRERVGLGPLRQRYFDWYYGVAPPVCLFPEWFAADPGDWPARTTLTGFPLWDGANAPHLPAEVEAFLAAGDPPLAFTPGSANRVAERFFSAAVGACQRLGRRGVLLTKYPEQLPAQLPDTVRWVGFQPLSQVLPRCDAFVHHGGIGSCAQGLAAGIVQLIQPLGFDQFDNAERLRRLGVGDELKPARFTASRVADKLRRLLDDPQAASRAQEIALSIDSEQALTRACEALIALHASR</sequence>
<dbReference type="Gene3D" id="3.40.50.2000">
    <property type="entry name" value="Glycogen Phosphorylase B"/>
    <property type="match status" value="2"/>
</dbReference>
<evidence type="ECO:0000313" key="2">
    <source>
        <dbReference type="EMBL" id="TWT42476.1"/>
    </source>
</evidence>
<dbReference type="InterPro" id="IPR050426">
    <property type="entry name" value="Glycosyltransferase_28"/>
</dbReference>
<evidence type="ECO:0000313" key="3">
    <source>
        <dbReference type="Proteomes" id="UP000318995"/>
    </source>
</evidence>
<gene>
    <name evidence="2" type="ORF">Pla111_27810</name>
</gene>
<name>A0A5C5VV08_9BACT</name>